<dbReference type="GO" id="GO:0015188">
    <property type="term" value="F:L-isoleucine transmembrane transporter activity"/>
    <property type="evidence" value="ECO:0007669"/>
    <property type="project" value="TreeGrafter"/>
</dbReference>
<dbReference type="SUPFAM" id="SSF52540">
    <property type="entry name" value="P-loop containing nucleoside triphosphate hydrolases"/>
    <property type="match status" value="1"/>
</dbReference>
<evidence type="ECO:0000259" key="5">
    <source>
        <dbReference type="PROSITE" id="PS50893"/>
    </source>
</evidence>
<dbReference type="PANTHER" id="PTHR45772">
    <property type="entry name" value="CONSERVED COMPONENT OF ABC TRANSPORTER FOR NATURAL AMINO ACIDS-RELATED"/>
    <property type="match status" value="1"/>
</dbReference>
<accession>A0A840LJ48</accession>
<dbReference type="InterPro" id="IPR003439">
    <property type="entry name" value="ABC_transporter-like_ATP-bd"/>
</dbReference>
<keyword evidence="4 6" id="KW-0067">ATP-binding</keyword>
<evidence type="ECO:0000256" key="2">
    <source>
        <dbReference type="ARBA" id="ARBA00022475"/>
    </source>
</evidence>
<dbReference type="GO" id="GO:1903806">
    <property type="term" value="P:L-isoleucine import across plasma membrane"/>
    <property type="evidence" value="ECO:0007669"/>
    <property type="project" value="TreeGrafter"/>
</dbReference>
<protein>
    <submittedName>
        <fullName evidence="6">Branched-chain amino acid transport system ATP-binding protein</fullName>
    </submittedName>
</protein>
<organism evidence="6 7">
    <name type="scientific">Roseateles oligotrophus</name>
    <dbReference type="NCBI Taxonomy" id="1769250"/>
    <lineage>
        <taxon>Bacteria</taxon>
        <taxon>Pseudomonadati</taxon>
        <taxon>Pseudomonadota</taxon>
        <taxon>Betaproteobacteria</taxon>
        <taxon>Burkholderiales</taxon>
        <taxon>Sphaerotilaceae</taxon>
        <taxon>Roseateles</taxon>
    </lineage>
</organism>
<proteinExistence type="predicted"/>
<keyword evidence="7" id="KW-1185">Reference proteome</keyword>
<name>A0A840LJ48_9BURK</name>
<dbReference type="SMART" id="SM00382">
    <property type="entry name" value="AAA"/>
    <property type="match status" value="1"/>
</dbReference>
<evidence type="ECO:0000313" key="6">
    <source>
        <dbReference type="EMBL" id="MBB4846238.1"/>
    </source>
</evidence>
<dbReference type="Gene3D" id="3.40.50.300">
    <property type="entry name" value="P-loop containing nucleotide triphosphate hydrolases"/>
    <property type="match status" value="1"/>
</dbReference>
<keyword evidence="2" id="KW-0472">Membrane</keyword>
<keyword evidence="3" id="KW-0547">Nucleotide-binding</keyword>
<dbReference type="InterPro" id="IPR003593">
    <property type="entry name" value="AAA+_ATPase"/>
</dbReference>
<dbReference type="GO" id="GO:0005524">
    <property type="term" value="F:ATP binding"/>
    <property type="evidence" value="ECO:0007669"/>
    <property type="project" value="UniProtKB-KW"/>
</dbReference>
<dbReference type="RefSeq" id="WP_184304862.1">
    <property type="nucleotide sequence ID" value="NZ_JACHLP010000018.1"/>
</dbReference>
<sequence length="256" mass="27616">MSTQTGKSCLQIREVRMSFGALHAVDGVSLDLGLGERHALLGTNGAGKTTLFNLITGDLLPTSGQIHLYGHDITALPAHRRCALGIGRTYQIPLLFGGLSVLENLVIAARGPRLGGFSLRPIREDADSHLLARELCARVGLGSFAQASVSLLSHGQKKQLELGMALATQPSVLLLDEPAAGLSPNDRKTLTGLILDLPRELSILFVEHDMEVAMMLADRVTVMKDGRIFASGFPDDVRKDEQVLRLYMGEPLELFA</sequence>
<dbReference type="EMBL" id="JACHLP010000018">
    <property type="protein sequence ID" value="MBB4846238.1"/>
    <property type="molecule type" value="Genomic_DNA"/>
</dbReference>
<feature type="domain" description="ABC transporter" evidence="5">
    <location>
        <begin position="10"/>
        <end position="250"/>
    </location>
</feature>
<keyword evidence="1" id="KW-0813">Transport</keyword>
<dbReference type="GO" id="GO:0016887">
    <property type="term" value="F:ATP hydrolysis activity"/>
    <property type="evidence" value="ECO:0007669"/>
    <property type="project" value="InterPro"/>
</dbReference>
<dbReference type="GO" id="GO:0005886">
    <property type="term" value="C:plasma membrane"/>
    <property type="evidence" value="ECO:0007669"/>
    <property type="project" value="TreeGrafter"/>
</dbReference>
<evidence type="ECO:0000313" key="7">
    <source>
        <dbReference type="Proteomes" id="UP000562027"/>
    </source>
</evidence>
<keyword evidence="2" id="KW-1003">Cell membrane</keyword>
<dbReference type="GO" id="GO:0015808">
    <property type="term" value="P:L-alanine transport"/>
    <property type="evidence" value="ECO:0007669"/>
    <property type="project" value="TreeGrafter"/>
</dbReference>
<dbReference type="InterPro" id="IPR051120">
    <property type="entry name" value="ABC_AA/LPS_Transport"/>
</dbReference>
<evidence type="ECO:0000256" key="3">
    <source>
        <dbReference type="ARBA" id="ARBA00022741"/>
    </source>
</evidence>
<evidence type="ECO:0000256" key="1">
    <source>
        <dbReference type="ARBA" id="ARBA00022448"/>
    </source>
</evidence>
<evidence type="ECO:0000256" key="4">
    <source>
        <dbReference type="ARBA" id="ARBA00022840"/>
    </source>
</evidence>
<dbReference type="GO" id="GO:0042941">
    <property type="term" value="P:D-alanine transmembrane transport"/>
    <property type="evidence" value="ECO:0007669"/>
    <property type="project" value="TreeGrafter"/>
</dbReference>
<dbReference type="AlphaFoldDB" id="A0A840LJ48"/>
<dbReference type="InterPro" id="IPR027417">
    <property type="entry name" value="P-loop_NTPase"/>
</dbReference>
<dbReference type="GO" id="GO:0005304">
    <property type="term" value="F:L-valine transmembrane transporter activity"/>
    <property type="evidence" value="ECO:0007669"/>
    <property type="project" value="TreeGrafter"/>
</dbReference>
<dbReference type="Pfam" id="PF00005">
    <property type="entry name" value="ABC_tran"/>
    <property type="match status" value="1"/>
</dbReference>
<dbReference type="PANTHER" id="PTHR45772:SF7">
    <property type="entry name" value="AMINO ACID ABC TRANSPORTER ATP-BINDING PROTEIN"/>
    <property type="match status" value="1"/>
</dbReference>
<dbReference type="GO" id="GO:0015192">
    <property type="term" value="F:L-phenylalanine transmembrane transporter activity"/>
    <property type="evidence" value="ECO:0007669"/>
    <property type="project" value="TreeGrafter"/>
</dbReference>
<dbReference type="PROSITE" id="PS50893">
    <property type="entry name" value="ABC_TRANSPORTER_2"/>
    <property type="match status" value="1"/>
</dbReference>
<dbReference type="GO" id="GO:1903805">
    <property type="term" value="P:L-valine import across plasma membrane"/>
    <property type="evidence" value="ECO:0007669"/>
    <property type="project" value="TreeGrafter"/>
</dbReference>
<dbReference type="CDD" id="cd03219">
    <property type="entry name" value="ABC_Mj1267_LivG_branched"/>
    <property type="match status" value="1"/>
</dbReference>
<gene>
    <name evidence="6" type="ORF">HNP55_004793</name>
</gene>
<dbReference type="Proteomes" id="UP000562027">
    <property type="component" value="Unassembled WGS sequence"/>
</dbReference>
<reference evidence="6 7" key="1">
    <citation type="submission" date="2020-08" db="EMBL/GenBank/DDBJ databases">
        <title>Functional genomics of gut bacteria from endangered species of beetles.</title>
        <authorList>
            <person name="Carlos-Shanley C."/>
        </authorList>
    </citation>
    <scope>NUCLEOTIDE SEQUENCE [LARGE SCALE GENOMIC DNA]</scope>
    <source>
        <strain evidence="6 7">S00239</strain>
    </source>
</reference>
<comment type="caution">
    <text evidence="6">The sequence shown here is derived from an EMBL/GenBank/DDBJ whole genome shotgun (WGS) entry which is preliminary data.</text>
</comment>